<protein>
    <recommendedName>
        <fullName evidence="1">Polymerase nucleotidyl transferase domain-containing protein</fullName>
    </recommendedName>
</protein>
<dbReference type="InterPro" id="IPR043519">
    <property type="entry name" value="NT_sf"/>
</dbReference>
<proteinExistence type="predicted"/>
<sequence length="132" mass="15131">MERVVEVRRRLKEEAIRRAKTFSECVKNKLGKVTTMVFGSYARGDFNVWSDIDVLVVVDSVLPKNPLRRLDIVEECLLAVGVVEPIILTINEFMEKLRKKDPAVVEAVDEGIAILDDLELRKQIEEDSRTFN</sequence>
<feature type="domain" description="Polymerase nucleotidyl transferase" evidence="1">
    <location>
        <begin position="20"/>
        <end position="100"/>
    </location>
</feature>
<dbReference type="SUPFAM" id="SSF81301">
    <property type="entry name" value="Nucleotidyltransferase"/>
    <property type="match status" value="1"/>
</dbReference>
<evidence type="ECO:0000313" key="2">
    <source>
        <dbReference type="EMBL" id="PUA34020.1"/>
    </source>
</evidence>
<dbReference type="PANTHER" id="PTHR43449:SF3">
    <property type="entry name" value="POLYMERASE NUCLEOTIDYL TRANSFERASE DOMAIN-CONTAINING PROTEIN"/>
    <property type="match status" value="1"/>
</dbReference>
<organism evidence="2 3">
    <name type="scientific">Zestosphaera tikiterensis</name>
    <dbReference type="NCBI Taxonomy" id="1973259"/>
    <lineage>
        <taxon>Archaea</taxon>
        <taxon>Thermoproteota</taxon>
        <taxon>Thermoprotei</taxon>
        <taxon>Desulfurococcales</taxon>
        <taxon>Desulfurococcaceae</taxon>
        <taxon>Zestosphaera</taxon>
    </lineage>
</organism>
<dbReference type="InterPro" id="IPR002934">
    <property type="entry name" value="Polymerase_NTP_transf_dom"/>
</dbReference>
<dbReference type="Pfam" id="PF01909">
    <property type="entry name" value="NTP_transf_2"/>
    <property type="match status" value="1"/>
</dbReference>
<name>A0A2R7Y917_9CREN</name>
<dbReference type="AlphaFoldDB" id="A0A2R7Y917"/>
<dbReference type="PANTHER" id="PTHR43449">
    <property type="entry name" value="NUCLEOTIDYLTRANSFERASE"/>
    <property type="match status" value="1"/>
</dbReference>
<comment type="caution">
    <text evidence="2">The sequence shown here is derived from an EMBL/GenBank/DDBJ whole genome shotgun (WGS) entry which is preliminary data.</text>
</comment>
<gene>
    <name evidence="2" type="ORF">B7O98_01000</name>
</gene>
<evidence type="ECO:0000313" key="3">
    <source>
        <dbReference type="Proteomes" id="UP000244093"/>
    </source>
</evidence>
<reference evidence="2 3" key="1">
    <citation type="journal article" date="2018" name="Syst. Appl. Microbiol.">
        <title>A new symbiotic nanoarchaeote (Candidatus Nanoclepta minutus) and its host (Zestosphaera tikiterensis gen. nov., sp. nov.) from a New Zealand hot spring.</title>
        <authorList>
            <person name="St John E."/>
            <person name="Liu Y."/>
            <person name="Podar M."/>
            <person name="Stott M.B."/>
            <person name="Meneghin J."/>
            <person name="Chen Z."/>
            <person name="Lagutin K."/>
            <person name="Mitchell K."/>
            <person name="Reysenbach A.L."/>
        </authorList>
    </citation>
    <scope>NUCLEOTIDE SEQUENCE [LARGE SCALE GENOMIC DNA]</scope>
    <source>
        <strain evidence="2">NZ3</strain>
    </source>
</reference>
<dbReference type="EMBL" id="NBVN01000001">
    <property type="protein sequence ID" value="PUA34020.1"/>
    <property type="molecule type" value="Genomic_DNA"/>
</dbReference>
<dbReference type="GO" id="GO:0016779">
    <property type="term" value="F:nucleotidyltransferase activity"/>
    <property type="evidence" value="ECO:0007669"/>
    <property type="project" value="InterPro"/>
</dbReference>
<dbReference type="Proteomes" id="UP000244093">
    <property type="component" value="Unassembled WGS sequence"/>
</dbReference>
<evidence type="ECO:0000259" key="1">
    <source>
        <dbReference type="Pfam" id="PF01909"/>
    </source>
</evidence>
<dbReference type="Gene3D" id="3.30.460.10">
    <property type="entry name" value="Beta Polymerase, domain 2"/>
    <property type="match status" value="1"/>
</dbReference>
<accession>A0A2R7Y917</accession>